<dbReference type="InterPro" id="IPR050135">
    <property type="entry name" value="dGTPase-like"/>
</dbReference>
<evidence type="ECO:0000313" key="2">
    <source>
        <dbReference type="Proteomes" id="UP000829685"/>
    </source>
</evidence>
<name>A0A9P9WGF8_9PEZI</name>
<dbReference type="GO" id="GO:0005634">
    <property type="term" value="C:nucleus"/>
    <property type="evidence" value="ECO:0007669"/>
    <property type="project" value="TreeGrafter"/>
</dbReference>
<gene>
    <name evidence="1" type="ORF">JX265_009342</name>
</gene>
<dbReference type="PANTHER" id="PTHR11373">
    <property type="entry name" value="DEOXYNUCLEOSIDE TRIPHOSPHATE TRIPHOSPHOHYDROLASE"/>
    <property type="match status" value="1"/>
</dbReference>
<reference evidence="1" key="1">
    <citation type="submission" date="2021-03" db="EMBL/GenBank/DDBJ databases">
        <title>Revisited historic fungal species revealed as producer of novel bioactive compounds through whole genome sequencing and comparative genomics.</title>
        <authorList>
            <person name="Vignolle G.A."/>
            <person name="Hochenegger N."/>
            <person name="Mach R.L."/>
            <person name="Mach-Aigner A.R."/>
            <person name="Javad Rahimi M."/>
            <person name="Salim K.A."/>
            <person name="Chan C.M."/>
            <person name="Lim L.B.L."/>
            <person name="Cai F."/>
            <person name="Druzhinina I.S."/>
            <person name="U'Ren J.M."/>
            <person name="Derntl C."/>
        </authorList>
    </citation>
    <scope>NUCLEOTIDE SEQUENCE</scope>
    <source>
        <strain evidence="1">TUCIM 5799</strain>
    </source>
</reference>
<keyword evidence="2" id="KW-1185">Reference proteome</keyword>
<dbReference type="CDD" id="cd00077">
    <property type="entry name" value="HDc"/>
    <property type="match status" value="1"/>
</dbReference>
<protein>
    <recommendedName>
        <fullName evidence="3">HD/PDEase domain-containing protein</fullName>
    </recommendedName>
</protein>
<dbReference type="EMBL" id="JAFIMR010000028">
    <property type="protein sequence ID" value="KAI1861839.1"/>
    <property type="molecule type" value="Genomic_DNA"/>
</dbReference>
<accession>A0A9P9WGF8</accession>
<dbReference type="GO" id="GO:0008832">
    <property type="term" value="F:dGTPase activity"/>
    <property type="evidence" value="ECO:0007669"/>
    <property type="project" value="TreeGrafter"/>
</dbReference>
<dbReference type="Gene3D" id="1.10.3210.10">
    <property type="entry name" value="Hypothetical protein af1432"/>
    <property type="match status" value="1"/>
</dbReference>
<dbReference type="SUPFAM" id="SSF109604">
    <property type="entry name" value="HD-domain/PDEase-like"/>
    <property type="match status" value="1"/>
</dbReference>
<dbReference type="AlphaFoldDB" id="A0A9P9WGF8"/>
<dbReference type="Proteomes" id="UP000829685">
    <property type="component" value="Unassembled WGS sequence"/>
</dbReference>
<evidence type="ECO:0000313" key="1">
    <source>
        <dbReference type="EMBL" id="KAI1861839.1"/>
    </source>
</evidence>
<sequence length="348" mass="38329">MTSAFKSGHFQTLDFSTAGQVVVDDALYGRHTITEPVLVELLSSQPVARLAGVNQHGISGLLGITPKVTRCEHSVGAFLLVRHVGAGLDEQVAGLLHDISHTTMSHVIDFALSEPGEGSFHEVHKMRYVLTTGIPDILRKHGFEDLKPLDEELYPLVEQPAPRLCADRLDYGLRDAVGFGQLTLENAQRVIASLKALPSPTSPSRLLVLRDPEAALLIARAYMACDREVWGNPAHGDLYIRTAGLMRKLIRGGSVKEEELWKLSDDEFWARMRQAADREGQEAMDKLEAEGLPDEKGLPLPRKAKVRTLDPDICTAPSVLATPLSTLLPEYAAEKQEYIRVREALYAS</sequence>
<dbReference type="InterPro" id="IPR003607">
    <property type="entry name" value="HD/PDEase_dom"/>
</dbReference>
<organism evidence="1 2">
    <name type="scientific">Neoarthrinium moseri</name>
    <dbReference type="NCBI Taxonomy" id="1658444"/>
    <lineage>
        <taxon>Eukaryota</taxon>
        <taxon>Fungi</taxon>
        <taxon>Dikarya</taxon>
        <taxon>Ascomycota</taxon>
        <taxon>Pezizomycotina</taxon>
        <taxon>Sordariomycetes</taxon>
        <taxon>Xylariomycetidae</taxon>
        <taxon>Amphisphaeriales</taxon>
        <taxon>Apiosporaceae</taxon>
        <taxon>Neoarthrinium</taxon>
    </lineage>
</organism>
<proteinExistence type="predicted"/>
<comment type="caution">
    <text evidence="1">The sequence shown here is derived from an EMBL/GenBank/DDBJ whole genome shotgun (WGS) entry which is preliminary data.</text>
</comment>
<evidence type="ECO:0008006" key="3">
    <source>
        <dbReference type="Google" id="ProtNLM"/>
    </source>
</evidence>
<dbReference type="PANTHER" id="PTHR11373:SF4">
    <property type="entry name" value="DEOXYNUCLEOSIDE TRIPHOSPHATE TRIPHOSPHOHYDROLASE SAMHD1"/>
    <property type="match status" value="1"/>
</dbReference>
<dbReference type="GO" id="GO:0006203">
    <property type="term" value="P:dGTP catabolic process"/>
    <property type="evidence" value="ECO:0007669"/>
    <property type="project" value="TreeGrafter"/>
</dbReference>